<dbReference type="CDD" id="cd17580">
    <property type="entry name" value="REC_2_DhkD-like"/>
    <property type="match status" value="1"/>
</dbReference>
<dbReference type="PROSITE" id="PS50110">
    <property type="entry name" value="RESPONSE_REGULATORY"/>
    <property type="match status" value="1"/>
</dbReference>
<keyword evidence="7" id="KW-0547">Nucleotide-binding</keyword>
<feature type="domain" description="Response regulatory" evidence="15">
    <location>
        <begin position="497"/>
        <end position="615"/>
    </location>
</feature>
<dbReference type="Gene3D" id="3.40.50.2300">
    <property type="match status" value="1"/>
</dbReference>
<evidence type="ECO:0000256" key="13">
    <source>
        <dbReference type="SAM" id="Phobius"/>
    </source>
</evidence>
<dbReference type="SUPFAM" id="SSF55874">
    <property type="entry name" value="ATPase domain of HSP90 chaperone/DNA topoisomerase II/histidine kinase"/>
    <property type="match status" value="1"/>
</dbReference>
<feature type="modified residue" description="4-aspartylphosphate" evidence="12">
    <location>
        <position position="546"/>
    </location>
</feature>
<dbReference type="PANTHER" id="PTHR43547">
    <property type="entry name" value="TWO-COMPONENT HISTIDINE KINASE"/>
    <property type="match status" value="1"/>
</dbReference>
<dbReference type="SUPFAM" id="SSF47384">
    <property type="entry name" value="Homodimeric domain of signal transducing histidine kinase"/>
    <property type="match status" value="1"/>
</dbReference>
<evidence type="ECO:0000256" key="6">
    <source>
        <dbReference type="ARBA" id="ARBA00022679"/>
    </source>
</evidence>
<evidence type="ECO:0000256" key="9">
    <source>
        <dbReference type="ARBA" id="ARBA00022840"/>
    </source>
</evidence>
<dbReference type="Proteomes" id="UP000580839">
    <property type="component" value="Unassembled WGS sequence"/>
</dbReference>
<dbReference type="FunFam" id="3.30.565.10:FF:000023">
    <property type="entry name" value="PAS domain-containing sensor histidine kinase"/>
    <property type="match status" value="1"/>
</dbReference>
<comment type="caution">
    <text evidence="16">The sequence shown here is derived from an EMBL/GenBank/DDBJ whole genome shotgun (WGS) entry which is preliminary data.</text>
</comment>
<dbReference type="InterPro" id="IPR011006">
    <property type="entry name" value="CheY-like_superfamily"/>
</dbReference>
<evidence type="ECO:0000256" key="1">
    <source>
        <dbReference type="ARBA" id="ARBA00000085"/>
    </source>
</evidence>
<dbReference type="EMBL" id="JABFRW010000019">
    <property type="protein sequence ID" value="NOT32864.1"/>
    <property type="molecule type" value="Genomic_DNA"/>
</dbReference>
<keyword evidence="4" id="KW-1003">Cell membrane</keyword>
<keyword evidence="6" id="KW-0808">Transferase</keyword>
<feature type="transmembrane region" description="Helical" evidence="13">
    <location>
        <begin position="183"/>
        <end position="207"/>
    </location>
</feature>
<keyword evidence="13" id="KW-1133">Transmembrane helix</keyword>
<name>A0A849SJY6_UNCEI</name>
<evidence type="ECO:0000256" key="5">
    <source>
        <dbReference type="ARBA" id="ARBA00022553"/>
    </source>
</evidence>
<evidence type="ECO:0000256" key="3">
    <source>
        <dbReference type="ARBA" id="ARBA00012438"/>
    </source>
</evidence>
<dbReference type="InterPro" id="IPR003661">
    <property type="entry name" value="HisK_dim/P_dom"/>
</dbReference>
<dbReference type="Gene3D" id="1.10.287.130">
    <property type="match status" value="1"/>
</dbReference>
<dbReference type="SMART" id="SM00388">
    <property type="entry name" value="HisKA"/>
    <property type="match status" value="1"/>
</dbReference>
<dbReference type="InterPro" id="IPR004358">
    <property type="entry name" value="Sig_transdc_His_kin-like_C"/>
</dbReference>
<gene>
    <name evidence="16" type="ORF">HOP12_01705</name>
</gene>
<dbReference type="EC" id="2.7.13.3" evidence="3"/>
<organism evidence="16 17">
    <name type="scientific">Eiseniibacteriota bacterium</name>
    <dbReference type="NCBI Taxonomy" id="2212470"/>
    <lineage>
        <taxon>Bacteria</taxon>
        <taxon>Candidatus Eiseniibacteriota</taxon>
    </lineage>
</organism>
<evidence type="ECO:0000256" key="10">
    <source>
        <dbReference type="ARBA" id="ARBA00023012"/>
    </source>
</evidence>
<evidence type="ECO:0000256" key="4">
    <source>
        <dbReference type="ARBA" id="ARBA00022475"/>
    </source>
</evidence>
<sequence length="627" mass="67284">MTAWSFNRKLITGVGVICLFAILTSAASLFASRVLIANSERVATGEGRDLAEAQALRLVAVKSIGDVHACLLTGGRDCARSARTGSTEAQGLIDRLRSRSTDPELRALLERVAVAERAHQDAFARALKANDGSPPPVTGVHAELVLSLGAELDRTLAALVAFTESANLRSLAPARIAVDRAEAVLIVITILTILLLGLLCLLLVGALNTSYRQQSTARTAAEHDQSKARETLSEVEAASQLKDEFLATVSHELRNPLAPILTWTQLLRSGTLDPEKTQRALEVIERNVTSQAKLIDDLVDVSRVVSGKFRLDVRPIDLMPVIKAAVDAQIPASDAKQIRLQVVLDERSGFVSGDSERLQQVMSNLVSNAIKFTPKGGRVQVVLQRAESHVEVTVSDNGLGIDSEFLPHVFEPFRQATVGSMRRHGGLGLGLSIVRHIVELHGGEITAFSGGSDRGSKFTIKFPLLATAGQGGELSQRHPIARDTLADVDLGRLDGVRVLLVDDEPSASEALHVLFKSCGADARVAGSAAQALELFEEWQPDVLVSDIAMPGEDGYSLIRKIRQRSKARGGSVPALALTAYAKIEDRVTILAAGFQMYLSKPADPNELVAVVSSLTKRRGLSEPRLVS</sequence>
<evidence type="ECO:0000313" key="17">
    <source>
        <dbReference type="Proteomes" id="UP000580839"/>
    </source>
</evidence>
<dbReference type="AlphaFoldDB" id="A0A849SJY6"/>
<dbReference type="Pfam" id="PF00512">
    <property type="entry name" value="HisKA"/>
    <property type="match status" value="1"/>
</dbReference>
<proteinExistence type="predicted"/>
<accession>A0A849SJY6</accession>
<evidence type="ECO:0000256" key="11">
    <source>
        <dbReference type="ARBA" id="ARBA00023136"/>
    </source>
</evidence>
<comment type="subcellular location">
    <subcellularLocation>
        <location evidence="2">Cell membrane</location>
    </subcellularLocation>
</comment>
<evidence type="ECO:0000256" key="12">
    <source>
        <dbReference type="PROSITE-ProRule" id="PRU00169"/>
    </source>
</evidence>
<dbReference type="PRINTS" id="PR00344">
    <property type="entry name" value="BCTRLSENSOR"/>
</dbReference>
<dbReference type="InterPro" id="IPR005467">
    <property type="entry name" value="His_kinase_dom"/>
</dbReference>
<dbReference type="InterPro" id="IPR003594">
    <property type="entry name" value="HATPase_dom"/>
</dbReference>
<keyword evidence="9" id="KW-0067">ATP-binding</keyword>
<evidence type="ECO:0000313" key="16">
    <source>
        <dbReference type="EMBL" id="NOT32864.1"/>
    </source>
</evidence>
<dbReference type="GO" id="GO:0005886">
    <property type="term" value="C:plasma membrane"/>
    <property type="evidence" value="ECO:0007669"/>
    <property type="project" value="UniProtKB-SubCell"/>
</dbReference>
<keyword evidence="13" id="KW-0812">Transmembrane</keyword>
<keyword evidence="8" id="KW-0418">Kinase</keyword>
<evidence type="ECO:0000256" key="7">
    <source>
        <dbReference type="ARBA" id="ARBA00022741"/>
    </source>
</evidence>
<dbReference type="InterPro" id="IPR001789">
    <property type="entry name" value="Sig_transdc_resp-reg_receiver"/>
</dbReference>
<evidence type="ECO:0000256" key="2">
    <source>
        <dbReference type="ARBA" id="ARBA00004236"/>
    </source>
</evidence>
<dbReference type="GO" id="GO:0000155">
    <property type="term" value="F:phosphorelay sensor kinase activity"/>
    <property type="evidence" value="ECO:0007669"/>
    <property type="project" value="InterPro"/>
</dbReference>
<keyword evidence="10" id="KW-0902">Two-component regulatory system</keyword>
<dbReference type="Pfam" id="PF02518">
    <property type="entry name" value="HATPase_c"/>
    <property type="match status" value="1"/>
</dbReference>
<feature type="domain" description="Histidine kinase" evidence="14">
    <location>
        <begin position="248"/>
        <end position="466"/>
    </location>
</feature>
<dbReference type="Pfam" id="PF00072">
    <property type="entry name" value="Response_reg"/>
    <property type="match status" value="1"/>
</dbReference>
<comment type="catalytic activity">
    <reaction evidence="1">
        <text>ATP + protein L-histidine = ADP + protein N-phospho-L-histidine.</text>
        <dbReference type="EC" id="2.7.13.3"/>
    </reaction>
</comment>
<protein>
    <recommendedName>
        <fullName evidence="3">histidine kinase</fullName>
        <ecNumber evidence="3">2.7.13.3</ecNumber>
    </recommendedName>
</protein>
<reference evidence="16 17" key="1">
    <citation type="submission" date="2020-04" db="EMBL/GenBank/DDBJ databases">
        <title>Metagenomic profiling of ammonia- and methane-oxidizing microorganisms in a Dutch drinking water treatment plant.</title>
        <authorList>
            <person name="Poghosyan L."/>
            <person name="Leucker S."/>
        </authorList>
    </citation>
    <scope>NUCLEOTIDE SEQUENCE [LARGE SCALE GENOMIC DNA]</scope>
    <source>
        <strain evidence="16">S-RSF-IL-03</strain>
    </source>
</reference>
<dbReference type="CDD" id="cd00082">
    <property type="entry name" value="HisKA"/>
    <property type="match status" value="1"/>
</dbReference>
<dbReference type="Gene3D" id="3.30.565.10">
    <property type="entry name" value="Histidine kinase-like ATPase, C-terminal domain"/>
    <property type="match status" value="1"/>
</dbReference>
<evidence type="ECO:0000259" key="14">
    <source>
        <dbReference type="PROSITE" id="PS50109"/>
    </source>
</evidence>
<dbReference type="GO" id="GO:0005524">
    <property type="term" value="F:ATP binding"/>
    <property type="evidence" value="ECO:0007669"/>
    <property type="project" value="UniProtKB-KW"/>
</dbReference>
<dbReference type="InterPro" id="IPR036097">
    <property type="entry name" value="HisK_dim/P_sf"/>
</dbReference>
<keyword evidence="11 13" id="KW-0472">Membrane</keyword>
<dbReference type="SMART" id="SM00387">
    <property type="entry name" value="HATPase_c"/>
    <property type="match status" value="1"/>
</dbReference>
<dbReference type="PANTHER" id="PTHR43547:SF2">
    <property type="entry name" value="HYBRID SIGNAL TRANSDUCTION HISTIDINE KINASE C"/>
    <property type="match status" value="1"/>
</dbReference>
<dbReference type="InterPro" id="IPR036890">
    <property type="entry name" value="HATPase_C_sf"/>
</dbReference>
<dbReference type="SUPFAM" id="SSF52172">
    <property type="entry name" value="CheY-like"/>
    <property type="match status" value="1"/>
</dbReference>
<evidence type="ECO:0000259" key="15">
    <source>
        <dbReference type="PROSITE" id="PS50110"/>
    </source>
</evidence>
<keyword evidence="5 12" id="KW-0597">Phosphoprotein</keyword>
<dbReference type="SMART" id="SM00448">
    <property type="entry name" value="REC"/>
    <property type="match status" value="1"/>
</dbReference>
<dbReference type="CDD" id="cd00075">
    <property type="entry name" value="HATPase"/>
    <property type="match status" value="1"/>
</dbReference>
<dbReference type="PROSITE" id="PS50109">
    <property type="entry name" value="HIS_KIN"/>
    <property type="match status" value="1"/>
</dbReference>
<evidence type="ECO:0000256" key="8">
    <source>
        <dbReference type="ARBA" id="ARBA00022777"/>
    </source>
</evidence>